<dbReference type="AlphaFoldDB" id="A0A948RX47"/>
<dbReference type="PANTHER" id="PTHR42983">
    <property type="entry name" value="DINITROGENASE IRON-MOLYBDENUM COFACTOR PROTEIN-RELATED"/>
    <property type="match status" value="1"/>
</dbReference>
<name>A0A948RX47_UNCEI</name>
<dbReference type="InterPro" id="IPR036105">
    <property type="entry name" value="DiNase_FeMo-co_biosyn_sf"/>
</dbReference>
<proteinExistence type="predicted"/>
<reference evidence="2" key="1">
    <citation type="submission" date="2021-05" db="EMBL/GenBank/DDBJ databases">
        <title>Energy efficiency and biological interactions define the core microbiome of deep oligotrophic groundwater.</title>
        <authorList>
            <person name="Mehrshad M."/>
            <person name="Lopez-Fernandez M."/>
            <person name="Bell E."/>
            <person name="Bernier-Latmani R."/>
            <person name="Bertilsson S."/>
            <person name="Dopson M."/>
        </authorList>
    </citation>
    <scope>NUCLEOTIDE SEQUENCE</scope>
    <source>
        <strain evidence="2">Modern_marine.mb.64</strain>
    </source>
</reference>
<evidence type="ECO:0000313" key="3">
    <source>
        <dbReference type="Proteomes" id="UP000777784"/>
    </source>
</evidence>
<dbReference type="PANTHER" id="PTHR42983:SF1">
    <property type="entry name" value="IRON-MOLYBDENUM PROTEIN"/>
    <property type="match status" value="1"/>
</dbReference>
<dbReference type="InterPro" id="IPR003731">
    <property type="entry name" value="Di-Nase_FeMo-co_biosynth"/>
</dbReference>
<sequence>MSIAFTTQGTEWDSSMDPRFGRTRFFFVFDEKTEKIETFDNSAIEKESHGAGPKAAQKLVELGANVLITGNGPGGNAAAVLESTGIKVFVGAGEMTVKEALEAYRCGKLKEF</sequence>
<gene>
    <name evidence="2" type="ORF">KJ970_11670</name>
</gene>
<organism evidence="2 3">
    <name type="scientific">Eiseniibacteriota bacterium</name>
    <dbReference type="NCBI Taxonomy" id="2212470"/>
    <lineage>
        <taxon>Bacteria</taxon>
        <taxon>Candidatus Eiseniibacteriota</taxon>
    </lineage>
</organism>
<dbReference type="CDD" id="cd00851">
    <property type="entry name" value="MTH1175"/>
    <property type="match status" value="1"/>
</dbReference>
<comment type="caution">
    <text evidence="2">The sequence shown here is derived from an EMBL/GenBank/DDBJ whole genome shotgun (WGS) entry which is preliminary data.</text>
</comment>
<dbReference type="EMBL" id="JAHJDP010000066">
    <property type="protein sequence ID" value="MBU2691576.1"/>
    <property type="molecule type" value="Genomic_DNA"/>
</dbReference>
<dbReference type="InterPro" id="IPR033913">
    <property type="entry name" value="MTH1175_dom"/>
</dbReference>
<feature type="domain" description="Dinitrogenase iron-molybdenum cofactor biosynthesis" evidence="1">
    <location>
        <begin position="13"/>
        <end position="104"/>
    </location>
</feature>
<dbReference type="Gene3D" id="3.30.420.130">
    <property type="entry name" value="Dinitrogenase iron-molybdenum cofactor biosynthesis domain"/>
    <property type="match status" value="1"/>
</dbReference>
<accession>A0A948RX47</accession>
<evidence type="ECO:0000313" key="2">
    <source>
        <dbReference type="EMBL" id="MBU2691576.1"/>
    </source>
</evidence>
<dbReference type="SUPFAM" id="SSF53146">
    <property type="entry name" value="Nitrogenase accessory factor-like"/>
    <property type="match status" value="1"/>
</dbReference>
<dbReference type="Proteomes" id="UP000777784">
    <property type="component" value="Unassembled WGS sequence"/>
</dbReference>
<evidence type="ECO:0000259" key="1">
    <source>
        <dbReference type="Pfam" id="PF02579"/>
    </source>
</evidence>
<dbReference type="Pfam" id="PF02579">
    <property type="entry name" value="Nitro_FeMo-Co"/>
    <property type="match status" value="1"/>
</dbReference>
<protein>
    <submittedName>
        <fullName evidence="2">NifB/NifX family molybdenum-iron cluster-binding protein</fullName>
    </submittedName>
</protein>